<dbReference type="PROSITE" id="PS50206">
    <property type="entry name" value="RHODANESE_3"/>
    <property type="match status" value="1"/>
</dbReference>
<sequence length="111" mass="12521">MIAAIKVQELAEKLNSDRQEVQLIDVREPGEIAIAQIPHFSNLPLSQFAQWSDRILELFNPELETIVLCHHGIRSAQMCQWLSSQGFTNLKNVSGGIDAYSEIVDLSVPRY</sequence>
<dbReference type="PANTHER" id="PTHR43629">
    <property type="entry name" value="PEPTIDYL-PROLYL CIS-TRANS ISOMERASE"/>
    <property type="match status" value="1"/>
</dbReference>
<dbReference type="InterPro" id="IPR052204">
    <property type="entry name" value="PpiC/parvulin_rotamase"/>
</dbReference>
<dbReference type="EMBL" id="PVWJ01000051">
    <property type="protein sequence ID" value="PSB02711.1"/>
    <property type="molecule type" value="Genomic_DNA"/>
</dbReference>
<organism evidence="2 3">
    <name type="scientific">Merismopedia glauca CCAP 1448/3</name>
    <dbReference type="NCBI Taxonomy" id="1296344"/>
    <lineage>
        <taxon>Bacteria</taxon>
        <taxon>Bacillati</taxon>
        <taxon>Cyanobacteriota</taxon>
        <taxon>Cyanophyceae</taxon>
        <taxon>Synechococcales</taxon>
        <taxon>Merismopediaceae</taxon>
        <taxon>Merismopedia</taxon>
    </lineage>
</organism>
<gene>
    <name evidence="2" type="ORF">C7B64_11815</name>
</gene>
<evidence type="ECO:0000259" key="1">
    <source>
        <dbReference type="PROSITE" id="PS50206"/>
    </source>
</evidence>
<dbReference type="PANTHER" id="PTHR43629:SF2">
    <property type="entry name" value="RHODANESE-LIKE_PPIC DOMAIN-CONTAINING PROTEIN 12, CHLOROPLASTIC"/>
    <property type="match status" value="1"/>
</dbReference>
<name>A0A2T1C371_9CYAN</name>
<protein>
    <submittedName>
        <fullName evidence="2">Rhodanese-related sulfurtransferase</fullName>
    </submittedName>
</protein>
<keyword evidence="2" id="KW-0808">Transferase</keyword>
<proteinExistence type="predicted"/>
<reference evidence="2 3" key="2">
    <citation type="submission" date="2018-03" db="EMBL/GenBank/DDBJ databases">
        <title>The ancient ancestry and fast evolution of plastids.</title>
        <authorList>
            <person name="Moore K.R."/>
            <person name="Magnabosco C."/>
            <person name="Momper L."/>
            <person name="Gold D.A."/>
            <person name="Bosak T."/>
            <person name="Fournier G.P."/>
        </authorList>
    </citation>
    <scope>NUCLEOTIDE SEQUENCE [LARGE SCALE GENOMIC DNA]</scope>
    <source>
        <strain evidence="2 3">CCAP 1448/3</strain>
    </source>
</reference>
<keyword evidence="3" id="KW-1185">Reference proteome</keyword>
<reference evidence="2 3" key="1">
    <citation type="submission" date="2018-02" db="EMBL/GenBank/DDBJ databases">
        <authorList>
            <person name="Cohen D.B."/>
            <person name="Kent A.D."/>
        </authorList>
    </citation>
    <scope>NUCLEOTIDE SEQUENCE [LARGE SCALE GENOMIC DNA]</scope>
    <source>
        <strain evidence="2 3">CCAP 1448/3</strain>
    </source>
</reference>
<dbReference type="RefSeq" id="WP_106288855.1">
    <property type="nucleotide sequence ID" value="NZ_CAWNTC010000044.1"/>
</dbReference>
<dbReference type="InterPro" id="IPR036873">
    <property type="entry name" value="Rhodanese-like_dom_sf"/>
</dbReference>
<dbReference type="SUPFAM" id="SSF52821">
    <property type="entry name" value="Rhodanese/Cell cycle control phosphatase"/>
    <property type="match status" value="1"/>
</dbReference>
<dbReference type="InterPro" id="IPR001763">
    <property type="entry name" value="Rhodanese-like_dom"/>
</dbReference>
<dbReference type="SMART" id="SM00450">
    <property type="entry name" value="RHOD"/>
    <property type="match status" value="1"/>
</dbReference>
<dbReference type="GO" id="GO:0016740">
    <property type="term" value="F:transferase activity"/>
    <property type="evidence" value="ECO:0007669"/>
    <property type="project" value="UniProtKB-KW"/>
</dbReference>
<dbReference type="AlphaFoldDB" id="A0A2T1C371"/>
<evidence type="ECO:0000313" key="3">
    <source>
        <dbReference type="Proteomes" id="UP000238762"/>
    </source>
</evidence>
<dbReference type="OrthoDB" id="9800872at2"/>
<feature type="domain" description="Rhodanese" evidence="1">
    <location>
        <begin position="17"/>
        <end position="109"/>
    </location>
</feature>
<accession>A0A2T1C371</accession>
<dbReference type="Proteomes" id="UP000238762">
    <property type="component" value="Unassembled WGS sequence"/>
</dbReference>
<dbReference type="Gene3D" id="3.40.250.10">
    <property type="entry name" value="Rhodanese-like domain"/>
    <property type="match status" value="1"/>
</dbReference>
<comment type="caution">
    <text evidence="2">The sequence shown here is derived from an EMBL/GenBank/DDBJ whole genome shotgun (WGS) entry which is preliminary data.</text>
</comment>
<dbReference type="Pfam" id="PF00581">
    <property type="entry name" value="Rhodanese"/>
    <property type="match status" value="1"/>
</dbReference>
<evidence type="ECO:0000313" key="2">
    <source>
        <dbReference type="EMBL" id="PSB02711.1"/>
    </source>
</evidence>